<dbReference type="Proteomes" id="UP000572680">
    <property type="component" value="Unassembled WGS sequence"/>
</dbReference>
<reference evidence="2 3" key="1">
    <citation type="submission" date="2020-08" db="EMBL/GenBank/DDBJ databases">
        <title>Genomic Encyclopedia of Type Strains, Phase IV (KMG-IV): sequencing the most valuable type-strain genomes for metagenomic binning, comparative biology and taxonomic classification.</title>
        <authorList>
            <person name="Goeker M."/>
        </authorList>
    </citation>
    <scope>NUCLEOTIDE SEQUENCE [LARGE SCALE GENOMIC DNA]</scope>
    <source>
        <strain evidence="2 3">DSM 44197</strain>
    </source>
</reference>
<dbReference type="RefSeq" id="WP_220509439.1">
    <property type="nucleotide sequence ID" value="NZ_BAAALP010000010.1"/>
</dbReference>
<keyword evidence="3" id="KW-1185">Reference proteome</keyword>
<feature type="transmembrane region" description="Helical" evidence="1">
    <location>
        <begin position="21"/>
        <end position="43"/>
    </location>
</feature>
<feature type="transmembrane region" description="Helical" evidence="1">
    <location>
        <begin position="128"/>
        <end position="151"/>
    </location>
</feature>
<keyword evidence="1" id="KW-0472">Membrane</keyword>
<feature type="transmembrane region" description="Helical" evidence="1">
    <location>
        <begin position="272"/>
        <end position="294"/>
    </location>
</feature>
<feature type="transmembrane region" description="Helical" evidence="1">
    <location>
        <begin position="207"/>
        <end position="227"/>
    </location>
</feature>
<dbReference type="AlphaFoldDB" id="A0A7W3LP48"/>
<organism evidence="2 3">
    <name type="scientific">Actinomadura namibiensis</name>
    <dbReference type="NCBI Taxonomy" id="182080"/>
    <lineage>
        <taxon>Bacteria</taxon>
        <taxon>Bacillati</taxon>
        <taxon>Actinomycetota</taxon>
        <taxon>Actinomycetes</taxon>
        <taxon>Streptosporangiales</taxon>
        <taxon>Thermomonosporaceae</taxon>
        <taxon>Actinomadura</taxon>
    </lineage>
</organism>
<keyword evidence="1" id="KW-0812">Transmembrane</keyword>
<feature type="transmembrane region" description="Helical" evidence="1">
    <location>
        <begin position="55"/>
        <end position="77"/>
    </location>
</feature>
<keyword evidence="1" id="KW-1133">Transmembrane helix</keyword>
<name>A0A7W3LP48_ACTNM</name>
<comment type="caution">
    <text evidence="2">The sequence shown here is derived from an EMBL/GenBank/DDBJ whole genome shotgun (WGS) entry which is preliminary data.</text>
</comment>
<feature type="transmembrane region" description="Helical" evidence="1">
    <location>
        <begin position="89"/>
        <end position="108"/>
    </location>
</feature>
<evidence type="ECO:0000313" key="3">
    <source>
        <dbReference type="Proteomes" id="UP000572680"/>
    </source>
</evidence>
<feature type="transmembrane region" description="Helical" evidence="1">
    <location>
        <begin position="234"/>
        <end position="252"/>
    </location>
</feature>
<gene>
    <name evidence="2" type="ORF">HNR61_003319</name>
</gene>
<proteinExistence type="predicted"/>
<sequence>MNAQGTAVGPRWNAARRWAGYVAASSMGAYLAVKVVWVVAGLLGERPDGFGGTGWVLLNAVTVAMAAAGVALGLALARPWGSGLPAVPVIFVAWTGAGLLVPMIPPMAVRGVLGGGDEEAGATPSWEALPLTVGFAGMGLGLAVALPIYLWERWPRAFRGRVGDLRLPAPPAMAAVSGAVALGALWCHWAVGGALGLVRDLDVDGRLLAANSGLWALLGAGSIAMLARASRAPRWIPVATAFVASGSLFAWSAWKLPMVILRPGGFTTAEHLWVAVAEHTLGIATGLTLLAVVLRALRHPSGRPGEGVGASLAR</sequence>
<evidence type="ECO:0000313" key="2">
    <source>
        <dbReference type="EMBL" id="MBA8951679.1"/>
    </source>
</evidence>
<evidence type="ECO:0000256" key="1">
    <source>
        <dbReference type="SAM" id="Phobius"/>
    </source>
</evidence>
<dbReference type="EMBL" id="JACJIA010000004">
    <property type="protein sequence ID" value="MBA8951679.1"/>
    <property type="molecule type" value="Genomic_DNA"/>
</dbReference>
<feature type="transmembrane region" description="Helical" evidence="1">
    <location>
        <begin position="172"/>
        <end position="195"/>
    </location>
</feature>
<protein>
    <submittedName>
        <fullName evidence="2">Uncharacterized protein</fullName>
    </submittedName>
</protein>
<accession>A0A7W3LP48</accession>